<evidence type="ECO:0000256" key="3">
    <source>
        <dbReference type="ARBA" id="ARBA00022801"/>
    </source>
</evidence>
<protein>
    <recommendedName>
        <fullName evidence="7">Peptidase M48 domain-containing protein</fullName>
    </recommendedName>
</protein>
<dbReference type="InterPro" id="IPR051156">
    <property type="entry name" value="Mito/Outer_Membr_Metalloprot"/>
</dbReference>
<keyword evidence="5 6" id="KW-0482">Metalloprotease</keyword>
<dbReference type="Pfam" id="PF01435">
    <property type="entry name" value="Peptidase_M48"/>
    <property type="match status" value="1"/>
</dbReference>
<evidence type="ECO:0000259" key="7">
    <source>
        <dbReference type="Pfam" id="PF01435"/>
    </source>
</evidence>
<feature type="domain" description="Peptidase M48" evidence="7">
    <location>
        <begin position="187"/>
        <end position="248"/>
    </location>
</feature>
<dbReference type="AlphaFoldDB" id="A0AAF0XQN9"/>
<dbReference type="EMBL" id="CP093350">
    <property type="protein sequence ID" value="WOH12220.1"/>
    <property type="molecule type" value="Genomic_DNA"/>
</dbReference>
<evidence type="ECO:0000256" key="4">
    <source>
        <dbReference type="ARBA" id="ARBA00022833"/>
    </source>
</evidence>
<evidence type="ECO:0000256" key="6">
    <source>
        <dbReference type="RuleBase" id="RU003983"/>
    </source>
</evidence>
<keyword evidence="2" id="KW-0479">Metal-binding</keyword>
<dbReference type="PANTHER" id="PTHR22726">
    <property type="entry name" value="METALLOENDOPEPTIDASE OMA1"/>
    <property type="match status" value="1"/>
</dbReference>
<evidence type="ECO:0000313" key="9">
    <source>
        <dbReference type="Proteomes" id="UP000077755"/>
    </source>
</evidence>
<gene>
    <name evidence="8" type="ORF">DCAR_0831722</name>
</gene>
<reference evidence="8" key="1">
    <citation type="journal article" date="2016" name="Nat. Genet.">
        <title>A high-quality carrot genome assembly provides new insights into carotenoid accumulation and asterid genome evolution.</title>
        <authorList>
            <person name="Iorizzo M."/>
            <person name="Ellison S."/>
            <person name="Senalik D."/>
            <person name="Zeng P."/>
            <person name="Satapoomin P."/>
            <person name="Huang J."/>
            <person name="Bowman M."/>
            <person name="Iovene M."/>
            <person name="Sanseverino W."/>
            <person name="Cavagnaro P."/>
            <person name="Yildiz M."/>
            <person name="Macko-Podgorni A."/>
            <person name="Moranska E."/>
            <person name="Grzebelus E."/>
            <person name="Grzebelus D."/>
            <person name="Ashrafi H."/>
            <person name="Zheng Z."/>
            <person name="Cheng S."/>
            <person name="Spooner D."/>
            <person name="Van Deynze A."/>
            <person name="Simon P."/>
        </authorList>
    </citation>
    <scope>NUCLEOTIDE SEQUENCE</scope>
    <source>
        <tissue evidence="8">Leaf</tissue>
    </source>
</reference>
<accession>A0AAF0XQN9</accession>
<evidence type="ECO:0000256" key="5">
    <source>
        <dbReference type="ARBA" id="ARBA00023049"/>
    </source>
</evidence>
<keyword evidence="4 6" id="KW-0862">Zinc</keyword>
<keyword evidence="9" id="KW-1185">Reference proteome</keyword>
<dbReference type="PANTHER" id="PTHR22726:SF1">
    <property type="entry name" value="METALLOENDOPEPTIDASE OMA1, MITOCHONDRIAL"/>
    <property type="match status" value="1"/>
</dbReference>
<name>A0AAF0XQN9_DAUCS</name>
<sequence>MALFRLSSHSVRFSSVSRFQSGSAPLYRAASCASFPNVNTSAGPKIPLNHFAGTRHYSVPRILDYVFWPLNKCLRCVTYFTGRFETMPFTNKRLFYIPYAEDLWGWMYCNETLKKFNERHMLYPQSHPQCAQVEAIAIRILEALQRESGRRHKLADREWILKLNGTLKVVKKRRERNVKSTTARLKDGIDWEFFVVDTPYSDVSYISEGRILVYSGSFDVYKTDDELAITIATEVGHIVARHRNREALVWEPCLLYHRLITGDNPKKYYQLSHEHEADYIGMLLSASAGYDPRVAPVALKKMDSRHQLSHFMEERIKYMTRPEVMQKAVDIYKERRKTRAIK</sequence>
<comment type="similarity">
    <text evidence="6">Belongs to the peptidase M48 family.</text>
</comment>
<keyword evidence="3 6" id="KW-0378">Hydrolase</keyword>
<reference evidence="8" key="2">
    <citation type="submission" date="2022-03" db="EMBL/GenBank/DDBJ databases">
        <title>Draft title - Genomic analysis of global carrot germplasm unveils the trajectory of domestication and the origin of high carotenoid orange carrot.</title>
        <authorList>
            <person name="Iorizzo M."/>
            <person name="Ellison S."/>
            <person name="Senalik D."/>
            <person name="Macko-Podgorni A."/>
            <person name="Grzebelus D."/>
            <person name="Bostan H."/>
            <person name="Rolling W."/>
            <person name="Curaba J."/>
            <person name="Simon P."/>
        </authorList>
    </citation>
    <scope>NUCLEOTIDE SEQUENCE</scope>
    <source>
        <tissue evidence="8">Leaf</tissue>
    </source>
</reference>
<proteinExistence type="inferred from homology"/>
<dbReference type="GO" id="GO:0051603">
    <property type="term" value="P:proteolysis involved in protein catabolic process"/>
    <property type="evidence" value="ECO:0007669"/>
    <property type="project" value="TreeGrafter"/>
</dbReference>
<evidence type="ECO:0000256" key="2">
    <source>
        <dbReference type="ARBA" id="ARBA00022723"/>
    </source>
</evidence>
<dbReference type="GO" id="GO:0004222">
    <property type="term" value="F:metalloendopeptidase activity"/>
    <property type="evidence" value="ECO:0007669"/>
    <property type="project" value="InterPro"/>
</dbReference>
<organism evidence="8 9">
    <name type="scientific">Daucus carota subsp. sativus</name>
    <name type="common">Carrot</name>
    <dbReference type="NCBI Taxonomy" id="79200"/>
    <lineage>
        <taxon>Eukaryota</taxon>
        <taxon>Viridiplantae</taxon>
        <taxon>Streptophyta</taxon>
        <taxon>Embryophyta</taxon>
        <taxon>Tracheophyta</taxon>
        <taxon>Spermatophyta</taxon>
        <taxon>Magnoliopsida</taxon>
        <taxon>eudicotyledons</taxon>
        <taxon>Gunneridae</taxon>
        <taxon>Pentapetalae</taxon>
        <taxon>asterids</taxon>
        <taxon>campanulids</taxon>
        <taxon>Apiales</taxon>
        <taxon>Apiaceae</taxon>
        <taxon>Apioideae</taxon>
        <taxon>Scandiceae</taxon>
        <taxon>Daucinae</taxon>
        <taxon>Daucus</taxon>
        <taxon>Daucus sect. Daucus</taxon>
    </lineage>
</organism>
<dbReference type="GO" id="GO:0046872">
    <property type="term" value="F:metal ion binding"/>
    <property type="evidence" value="ECO:0007669"/>
    <property type="project" value="UniProtKB-KW"/>
</dbReference>
<dbReference type="GO" id="GO:0016020">
    <property type="term" value="C:membrane"/>
    <property type="evidence" value="ECO:0007669"/>
    <property type="project" value="TreeGrafter"/>
</dbReference>
<evidence type="ECO:0000256" key="1">
    <source>
        <dbReference type="ARBA" id="ARBA00022670"/>
    </source>
</evidence>
<evidence type="ECO:0000313" key="8">
    <source>
        <dbReference type="EMBL" id="WOH12220.1"/>
    </source>
</evidence>
<comment type="cofactor">
    <cofactor evidence="6">
        <name>Zn(2+)</name>
        <dbReference type="ChEBI" id="CHEBI:29105"/>
    </cofactor>
    <text evidence="6">Binds 1 zinc ion per subunit.</text>
</comment>
<dbReference type="Proteomes" id="UP000077755">
    <property type="component" value="Chromosome 8"/>
</dbReference>
<dbReference type="InterPro" id="IPR001915">
    <property type="entry name" value="Peptidase_M48"/>
</dbReference>
<keyword evidence="1 6" id="KW-0645">Protease</keyword>